<organism evidence="2 3">
    <name type="scientific">Plasmodium reichenowi</name>
    <dbReference type="NCBI Taxonomy" id="5854"/>
    <lineage>
        <taxon>Eukaryota</taxon>
        <taxon>Sar</taxon>
        <taxon>Alveolata</taxon>
        <taxon>Apicomplexa</taxon>
        <taxon>Aconoidasida</taxon>
        <taxon>Haemosporida</taxon>
        <taxon>Plasmodiidae</taxon>
        <taxon>Plasmodium</taxon>
        <taxon>Plasmodium (Laverania)</taxon>
    </lineage>
</organism>
<evidence type="ECO:0000256" key="1">
    <source>
        <dbReference type="SAM" id="MobiDB-lite"/>
    </source>
</evidence>
<feature type="compositionally biased region" description="Basic residues" evidence="1">
    <location>
        <begin position="1"/>
        <end position="12"/>
    </location>
</feature>
<feature type="region of interest" description="Disordered" evidence="1">
    <location>
        <begin position="53"/>
        <end position="72"/>
    </location>
</feature>
<feature type="region of interest" description="Disordered" evidence="1">
    <location>
        <begin position="1"/>
        <end position="33"/>
    </location>
</feature>
<dbReference type="VEuPathDB" id="PlasmoDB:PRG01_1455300"/>
<sequence>MDKCRSSSRKYKLSAGDSTFGKPTVRGSVTNDNLSDDGEIEFEGWVEFVTKDGNDDTNISQEKKKRHGRNRNHTVSLCNIAKDDIVFNKSRKRDKQSRRDSKKGNEMNTDYMYSNNNNNIYANYVFKQPNDISNSTILYTLRNNNNNNNYNNNNNNNYNNNNNVVTPLYINTQTKTNDNLINILSPNYVDPAPPIVLKNQQVLPQLYIRQPPTVIVTNEPRPPLVINPPPANIIFKNKSPQPIYVNSTRPNIIIKNDPPVMKNPINMDTTPVQLEMPTENITINKEIINYPYVMNIKKDSILDNRNVYLKGSVSSTNASVSPPNLIYVDSNNNNNNNNNMNDINQQNIPNFYMMNNNQTPHLHQTTNAYATIPSINNHQIQTQPTNTVQYIQPNYEQVITQVDQNGNLFNQQLVGSTVMQNMTPQGVNTLNYPTTMNTVCVPQTICNTNNTTSQQVQYIPQTQAYEPYNNAQNTTIYERNYVPQIAQNTIPNNVVQQYVPSTTTMVQENVQNTPSSQYRIVVPNNDNIQSPNIIRHYNNISNTKNNVNKAIVQPTYNSSEILPSCSPSGCASTNKVTHVQNVRRNSYINPHSHSMHECPKKVQIIARPMHDQNLRTYSLCR</sequence>
<dbReference type="GeneID" id="24533806"/>
<dbReference type="VEuPathDB" id="PlasmoDB:PRCDC_1454600"/>
<gene>
    <name evidence="2" type="ORF">PRSY57_1454600</name>
</gene>
<dbReference type="KEGG" id="prei:PRSY57_1454600"/>
<feature type="region of interest" description="Disordered" evidence="1">
    <location>
        <begin position="88"/>
        <end position="109"/>
    </location>
</feature>
<evidence type="ECO:0000313" key="2">
    <source>
        <dbReference type="EMBL" id="KYN94203.1"/>
    </source>
</evidence>
<dbReference type="AlphaFoldDB" id="A0A151L5H2"/>
<protein>
    <recommendedName>
        <fullName evidence="4">Pv-fam-g protein</fullName>
    </recommendedName>
</protein>
<evidence type="ECO:0008006" key="4">
    <source>
        <dbReference type="Google" id="ProtNLM"/>
    </source>
</evidence>
<evidence type="ECO:0000313" key="3">
    <source>
        <dbReference type="Proteomes" id="UP000076359"/>
    </source>
</evidence>
<proteinExistence type="predicted"/>
<dbReference type="Proteomes" id="UP000076359">
    <property type="component" value="Chromosome 14"/>
</dbReference>
<reference evidence="2 3" key="1">
    <citation type="journal article" date="2016" name="Nat. Commun.">
        <title>Genomes of cryptic chimpanzee Plasmodium species reveal key evolutionary events leading to human malaria.</title>
        <authorList>
            <person name="Sundararaman S.A."/>
            <person name="Plenderleith L.J."/>
            <person name="Liu W."/>
            <person name="Loy D.E."/>
            <person name="Learn G.H."/>
            <person name="Li Y."/>
            <person name="Shaw K.S."/>
            <person name="Ayouba A."/>
            <person name="Peeters M."/>
            <person name="Speede S."/>
            <person name="Shaw G.M."/>
            <person name="Bushman F.D."/>
            <person name="Brisson D."/>
            <person name="Rayner J.C."/>
            <person name="Sharp P.M."/>
            <person name="Hahn B.H."/>
        </authorList>
    </citation>
    <scope>NUCLEOTIDE SEQUENCE [LARGE SCALE GENOMIC DNA]</scope>
    <source>
        <strain evidence="2 3">SY57</strain>
    </source>
</reference>
<dbReference type="EMBL" id="LVLA01000015">
    <property type="protein sequence ID" value="KYN94203.1"/>
    <property type="molecule type" value="Genomic_DNA"/>
</dbReference>
<comment type="caution">
    <text evidence="2">The sequence shown here is derived from an EMBL/GenBank/DDBJ whole genome shotgun (WGS) entry which is preliminary data.</text>
</comment>
<dbReference type="RefSeq" id="XP_012765596.2">
    <property type="nucleotide sequence ID" value="XM_012910142.2"/>
</dbReference>
<feature type="compositionally biased region" description="Basic residues" evidence="1">
    <location>
        <begin position="63"/>
        <end position="72"/>
    </location>
</feature>
<accession>A0A151L5H2</accession>
<name>A0A151L5H2_PLARE</name>